<dbReference type="PANTHER" id="PTHR21716">
    <property type="entry name" value="TRANSMEMBRANE PROTEIN"/>
    <property type="match status" value="1"/>
</dbReference>
<evidence type="ECO:0000256" key="5">
    <source>
        <dbReference type="ARBA" id="ARBA00023136"/>
    </source>
</evidence>
<evidence type="ECO:0000256" key="4">
    <source>
        <dbReference type="ARBA" id="ARBA00022989"/>
    </source>
</evidence>
<dbReference type="RefSeq" id="WP_073595497.1">
    <property type="nucleotide sequence ID" value="NZ_MRCE01000023.1"/>
</dbReference>
<evidence type="ECO:0000256" key="1">
    <source>
        <dbReference type="ARBA" id="ARBA00004141"/>
    </source>
</evidence>
<dbReference type="OrthoDB" id="464097at2"/>
<name>A0A1U7IEE1_9CYAN</name>
<feature type="transmembrane region" description="Helical" evidence="6">
    <location>
        <begin position="37"/>
        <end position="57"/>
    </location>
</feature>
<sequence length="347" mass="38983">MSEPPTHNFWERLNNLVLVRFLLLFASGWALVQCLAYFEAIIVIFSLSAVVAFLLSYPVNWLKRFLPHGVAVSLVFLSSLVIFGWFTVTVGLAIVSQGQQLLDTVPDFVNSFTPFVEQLERYLRSRHLQVDFSTVEKSFRDQVPTFINASFTTSQIVLDYLIKLILIEVVAFFMLLDGEQLWSLVLRVIPKNSRTRFTVIVKRNFLGFFRGQLLLSLFFTVAAFIVFIILQVPLALILAVITGLFQLIPGIGATLGIGLVCLILLPKSFALAVNVLIASIILQQIKDNLLAPRIMQNSLNINPVIGFFALLVGYRIAGLLGIFLATPIAGVFLSWFGIENRKRINWD</sequence>
<keyword evidence="4 6" id="KW-1133">Transmembrane helix</keyword>
<dbReference type="InterPro" id="IPR002549">
    <property type="entry name" value="AI-2E-like"/>
</dbReference>
<proteinExistence type="inferred from homology"/>
<dbReference type="EMBL" id="MRCE01000023">
    <property type="protein sequence ID" value="OKH35288.1"/>
    <property type="molecule type" value="Genomic_DNA"/>
</dbReference>
<dbReference type="AlphaFoldDB" id="A0A1U7IEE1"/>
<evidence type="ECO:0000256" key="6">
    <source>
        <dbReference type="SAM" id="Phobius"/>
    </source>
</evidence>
<dbReference type="GO" id="GO:0016020">
    <property type="term" value="C:membrane"/>
    <property type="evidence" value="ECO:0007669"/>
    <property type="project" value="UniProtKB-SubCell"/>
</dbReference>
<evidence type="ECO:0000313" key="8">
    <source>
        <dbReference type="Proteomes" id="UP000185860"/>
    </source>
</evidence>
<dbReference type="Proteomes" id="UP000185860">
    <property type="component" value="Unassembled WGS sequence"/>
</dbReference>
<dbReference type="Pfam" id="PF01594">
    <property type="entry name" value="AI-2E_transport"/>
    <property type="match status" value="1"/>
</dbReference>
<protein>
    <submittedName>
        <fullName evidence="7">AI-2E family transporter</fullName>
    </submittedName>
</protein>
<feature type="transmembrane region" description="Helical" evidence="6">
    <location>
        <begin position="207"/>
        <end position="230"/>
    </location>
</feature>
<dbReference type="STRING" id="454136.NIES2119_20860"/>
<feature type="transmembrane region" description="Helical" evidence="6">
    <location>
        <begin position="69"/>
        <end position="95"/>
    </location>
</feature>
<feature type="transmembrane region" description="Helical" evidence="6">
    <location>
        <begin position="269"/>
        <end position="285"/>
    </location>
</feature>
<feature type="transmembrane region" description="Helical" evidence="6">
    <location>
        <begin position="160"/>
        <end position="186"/>
    </location>
</feature>
<evidence type="ECO:0000313" key="7">
    <source>
        <dbReference type="EMBL" id="OKH35288.1"/>
    </source>
</evidence>
<dbReference type="GO" id="GO:0055085">
    <property type="term" value="P:transmembrane transport"/>
    <property type="evidence" value="ECO:0007669"/>
    <property type="project" value="TreeGrafter"/>
</dbReference>
<evidence type="ECO:0000256" key="2">
    <source>
        <dbReference type="ARBA" id="ARBA00009773"/>
    </source>
</evidence>
<organism evidence="7 8">
    <name type="scientific">[Phormidium ambiguum] IAM M-71</name>
    <dbReference type="NCBI Taxonomy" id="454136"/>
    <lineage>
        <taxon>Bacteria</taxon>
        <taxon>Bacillati</taxon>
        <taxon>Cyanobacteriota</taxon>
        <taxon>Cyanophyceae</taxon>
        <taxon>Oscillatoriophycideae</taxon>
        <taxon>Aerosakkonematales</taxon>
        <taxon>Aerosakkonemataceae</taxon>
        <taxon>Floridanema</taxon>
    </lineage>
</organism>
<keyword evidence="5 6" id="KW-0472">Membrane</keyword>
<comment type="subcellular location">
    <subcellularLocation>
        <location evidence="1">Membrane</location>
        <topology evidence="1">Multi-pass membrane protein</topology>
    </subcellularLocation>
</comment>
<comment type="similarity">
    <text evidence="2">Belongs to the autoinducer-2 exporter (AI-2E) (TC 2.A.86) family.</text>
</comment>
<dbReference type="PANTHER" id="PTHR21716:SF66">
    <property type="entry name" value="TRANSPORT PROTEIN SLL0063-RELATED"/>
    <property type="match status" value="1"/>
</dbReference>
<evidence type="ECO:0000256" key="3">
    <source>
        <dbReference type="ARBA" id="ARBA00022692"/>
    </source>
</evidence>
<feature type="transmembrane region" description="Helical" evidence="6">
    <location>
        <begin position="236"/>
        <end position="262"/>
    </location>
</feature>
<feature type="transmembrane region" description="Helical" evidence="6">
    <location>
        <begin position="305"/>
        <end position="338"/>
    </location>
</feature>
<feature type="transmembrane region" description="Helical" evidence="6">
    <location>
        <begin position="12"/>
        <end position="31"/>
    </location>
</feature>
<gene>
    <name evidence="7" type="ORF">NIES2119_20860</name>
</gene>
<comment type="caution">
    <text evidence="7">The sequence shown here is derived from an EMBL/GenBank/DDBJ whole genome shotgun (WGS) entry which is preliminary data.</text>
</comment>
<reference evidence="7 8" key="1">
    <citation type="submission" date="2016-11" db="EMBL/GenBank/DDBJ databases">
        <title>Draft Genome Sequences of Nine Cyanobacterial Strains from Diverse Habitats.</title>
        <authorList>
            <person name="Zhu T."/>
            <person name="Hou S."/>
            <person name="Lu X."/>
            <person name="Hess W.R."/>
        </authorList>
    </citation>
    <scope>NUCLEOTIDE SEQUENCE [LARGE SCALE GENOMIC DNA]</scope>
    <source>
        <strain evidence="7 8">IAM M-71</strain>
    </source>
</reference>
<keyword evidence="3 6" id="KW-0812">Transmembrane</keyword>
<accession>A0A1U7IEE1</accession>